<organism evidence="2">
    <name type="scientific">Chromera velia CCMP2878</name>
    <dbReference type="NCBI Taxonomy" id="1169474"/>
    <lineage>
        <taxon>Eukaryota</taxon>
        <taxon>Sar</taxon>
        <taxon>Alveolata</taxon>
        <taxon>Colpodellida</taxon>
        <taxon>Chromeraceae</taxon>
        <taxon>Chromera</taxon>
    </lineage>
</organism>
<dbReference type="VEuPathDB" id="CryptoDB:Cvel_17940"/>
<sequence length="487" mass="54843">MSEVEPRQPASMAEEGEPELPVNEGSEEVQKSGTCAFHSSYLQNHAVFPVDSKIQAGKSFLLNHLRPAVSGRPRTRWQHTLPIFQGFRRQCPDDYIYADGDVNAPFRGQQFPEDTTHAGSRPRLCYSDFCKSVARRRPKDTKLLSTTQTLRLPEARGVEKGCQTEREVMDGLSLSAIEDRTSKTPLPLSQAGPSRLSLREREKEKEKQLPESQEKSQTGKQKKPHPVLKGLPKPKARPCLPKATNTEKVDMTLLLPEDKPNSRCFWCRRLSAYRQEHQQYAPDPPPMRFGFDELVQLKFPDPKVKMGNMTFVSARGPLPKGGASSSLMKRSASETVCRPDWQPAAEKAHVGVQQVYTVCQGWSVVVTGRVEVGGGCGDDEGCLRSREDGSSTTARQEQSDCRLSRQSDITKKQKRLERMINPLSEKLEVMCGMNDLGMNKKDFEAHIDSVVQQKHTLHGMHTYLQRQVLEELLHFAQVSRLARPSIR</sequence>
<feature type="region of interest" description="Disordered" evidence="1">
    <location>
        <begin position="177"/>
        <end position="244"/>
    </location>
</feature>
<feature type="region of interest" description="Disordered" evidence="1">
    <location>
        <begin position="377"/>
        <end position="405"/>
    </location>
</feature>
<accession>A0A0G4FNC9</accession>
<feature type="compositionally biased region" description="Basic and acidic residues" evidence="1">
    <location>
        <begin position="197"/>
        <end position="214"/>
    </location>
</feature>
<gene>
    <name evidence="2" type="ORF">Cvel_17940</name>
</gene>
<reference evidence="2" key="1">
    <citation type="submission" date="2014-11" db="EMBL/GenBank/DDBJ databases">
        <authorList>
            <person name="Otto D Thomas"/>
            <person name="Naeem Raeece"/>
        </authorList>
    </citation>
    <scope>NUCLEOTIDE SEQUENCE</scope>
</reference>
<name>A0A0G4FNC9_9ALVE</name>
<dbReference type="EMBL" id="CDMZ01000505">
    <property type="protein sequence ID" value="CEM15749.1"/>
    <property type="molecule type" value="Genomic_DNA"/>
</dbReference>
<feature type="compositionally biased region" description="Basic residues" evidence="1">
    <location>
        <begin position="220"/>
        <end position="236"/>
    </location>
</feature>
<proteinExistence type="predicted"/>
<evidence type="ECO:0000256" key="1">
    <source>
        <dbReference type="SAM" id="MobiDB-lite"/>
    </source>
</evidence>
<dbReference type="AlphaFoldDB" id="A0A0G4FNC9"/>
<evidence type="ECO:0000313" key="2">
    <source>
        <dbReference type="EMBL" id="CEM15749.1"/>
    </source>
</evidence>
<protein>
    <submittedName>
        <fullName evidence="2">Uncharacterized protein</fullName>
    </submittedName>
</protein>
<feature type="region of interest" description="Disordered" evidence="1">
    <location>
        <begin position="1"/>
        <end position="29"/>
    </location>
</feature>